<feature type="region of interest" description="Disordered" evidence="1">
    <location>
        <begin position="54"/>
        <end position="118"/>
    </location>
</feature>
<reference evidence="3" key="1">
    <citation type="journal article" date="2013" name="Nature">
        <title>Pan genome of the phytoplankton Emiliania underpins its global distribution.</title>
        <authorList>
            <person name="Read B.A."/>
            <person name="Kegel J."/>
            <person name="Klute M.J."/>
            <person name="Kuo A."/>
            <person name="Lefebvre S.C."/>
            <person name="Maumus F."/>
            <person name="Mayer C."/>
            <person name="Miller J."/>
            <person name="Monier A."/>
            <person name="Salamov A."/>
            <person name="Young J."/>
            <person name="Aguilar M."/>
            <person name="Claverie J.M."/>
            <person name="Frickenhaus S."/>
            <person name="Gonzalez K."/>
            <person name="Herman E.K."/>
            <person name="Lin Y.C."/>
            <person name="Napier J."/>
            <person name="Ogata H."/>
            <person name="Sarno A.F."/>
            <person name="Shmutz J."/>
            <person name="Schroeder D."/>
            <person name="de Vargas C."/>
            <person name="Verret F."/>
            <person name="von Dassow P."/>
            <person name="Valentin K."/>
            <person name="Van de Peer Y."/>
            <person name="Wheeler G."/>
            <person name="Dacks J.B."/>
            <person name="Delwiche C.F."/>
            <person name="Dyhrman S.T."/>
            <person name="Glockner G."/>
            <person name="John U."/>
            <person name="Richards T."/>
            <person name="Worden A.Z."/>
            <person name="Zhang X."/>
            <person name="Grigoriev I.V."/>
            <person name="Allen A.E."/>
            <person name="Bidle K."/>
            <person name="Borodovsky M."/>
            <person name="Bowler C."/>
            <person name="Brownlee C."/>
            <person name="Cock J.M."/>
            <person name="Elias M."/>
            <person name="Gladyshev V.N."/>
            <person name="Groth M."/>
            <person name="Guda C."/>
            <person name="Hadaegh A."/>
            <person name="Iglesias-Rodriguez M.D."/>
            <person name="Jenkins J."/>
            <person name="Jones B.M."/>
            <person name="Lawson T."/>
            <person name="Leese F."/>
            <person name="Lindquist E."/>
            <person name="Lobanov A."/>
            <person name="Lomsadze A."/>
            <person name="Malik S.B."/>
            <person name="Marsh M.E."/>
            <person name="Mackinder L."/>
            <person name="Mock T."/>
            <person name="Mueller-Roeber B."/>
            <person name="Pagarete A."/>
            <person name="Parker M."/>
            <person name="Probert I."/>
            <person name="Quesneville H."/>
            <person name="Raines C."/>
            <person name="Rensing S.A."/>
            <person name="Riano-Pachon D.M."/>
            <person name="Richier S."/>
            <person name="Rokitta S."/>
            <person name="Shiraiwa Y."/>
            <person name="Soanes D.M."/>
            <person name="van der Giezen M."/>
            <person name="Wahlund T.M."/>
            <person name="Williams B."/>
            <person name="Wilson W."/>
            <person name="Wolfe G."/>
            <person name="Wurch L.L."/>
        </authorList>
    </citation>
    <scope>NUCLEOTIDE SEQUENCE</scope>
</reference>
<dbReference type="Proteomes" id="UP000013827">
    <property type="component" value="Unassembled WGS sequence"/>
</dbReference>
<organism evidence="2 3">
    <name type="scientific">Emiliania huxleyi (strain CCMP1516)</name>
    <dbReference type="NCBI Taxonomy" id="280463"/>
    <lineage>
        <taxon>Eukaryota</taxon>
        <taxon>Haptista</taxon>
        <taxon>Haptophyta</taxon>
        <taxon>Prymnesiophyceae</taxon>
        <taxon>Isochrysidales</taxon>
        <taxon>Noelaerhabdaceae</taxon>
        <taxon>Emiliania</taxon>
    </lineage>
</organism>
<name>A0A0D3IKN0_EMIH1</name>
<proteinExistence type="predicted"/>
<evidence type="ECO:0000313" key="3">
    <source>
        <dbReference type="Proteomes" id="UP000013827"/>
    </source>
</evidence>
<dbReference type="GeneID" id="17258074"/>
<evidence type="ECO:0000256" key="1">
    <source>
        <dbReference type="SAM" id="MobiDB-lite"/>
    </source>
</evidence>
<evidence type="ECO:0000313" key="2">
    <source>
        <dbReference type="EnsemblProtists" id="EOD11815"/>
    </source>
</evidence>
<protein>
    <submittedName>
        <fullName evidence="2">Uncharacterized protein</fullName>
    </submittedName>
</protein>
<dbReference type="EnsemblProtists" id="EOD11815">
    <property type="protein sequence ID" value="EOD11815"/>
    <property type="gene ID" value="EMIHUDRAFT_437471"/>
</dbReference>
<dbReference type="AlphaFoldDB" id="A0A0D3IKN0"/>
<feature type="compositionally biased region" description="Basic residues" evidence="1">
    <location>
        <begin position="93"/>
        <end position="102"/>
    </location>
</feature>
<accession>A0A0D3IKN0</accession>
<dbReference type="RefSeq" id="XP_005764244.1">
    <property type="nucleotide sequence ID" value="XM_005764187.1"/>
</dbReference>
<reference evidence="2" key="2">
    <citation type="submission" date="2024-10" db="UniProtKB">
        <authorList>
            <consortium name="EnsemblProtists"/>
        </authorList>
    </citation>
    <scope>IDENTIFICATION</scope>
</reference>
<sequence>MAPPPRAIACCRAARWQTPSRRHYGSSLRCPSRCRNRAGSRNTTTTCSTRVKTVTRGTKRLGSTPPPRRSTSLFAVCCPREAARSRNTNSPTTRRHSPRRWSRFGASRSPPTSRDNPVHYTIELPLHVEGCAHESASGARSHDPVGSRAPGQSSFY</sequence>
<feature type="region of interest" description="Disordered" evidence="1">
    <location>
        <begin position="134"/>
        <end position="156"/>
    </location>
</feature>
<dbReference type="HOGENOM" id="CLU_1690006_0_0_1"/>
<dbReference type="PaxDb" id="2903-EOD11815"/>
<dbReference type="KEGG" id="ehx:EMIHUDRAFT_437471"/>
<keyword evidence="3" id="KW-1185">Reference proteome</keyword>